<reference evidence="1" key="2">
    <citation type="submission" date="2023-05" db="EMBL/GenBank/DDBJ databases">
        <authorList>
            <consortium name="Lawrence Berkeley National Laboratory"/>
            <person name="Steindorff A."/>
            <person name="Hensen N."/>
            <person name="Bonometti L."/>
            <person name="Westerberg I."/>
            <person name="Brannstrom I.O."/>
            <person name="Guillou S."/>
            <person name="Cros-Aarteil S."/>
            <person name="Calhoun S."/>
            <person name="Haridas S."/>
            <person name="Kuo A."/>
            <person name="Mondo S."/>
            <person name="Pangilinan J."/>
            <person name="Riley R."/>
            <person name="Labutti K."/>
            <person name="Andreopoulos B."/>
            <person name="Lipzen A."/>
            <person name="Chen C."/>
            <person name="Yanf M."/>
            <person name="Daum C."/>
            <person name="Ng V."/>
            <person name="Clum A."/>
            <person name="Ohm R."/>
            <person name="Martin F."/>
            <person name="Silar P."/>
            <person name="Natvig D."/>
            <person name="Lalanne C."/>
            <person name="Gautier V."/>
            <person name="Ament-Velasquez S.L."/>
            <person name="Kruys A."/>
            <person name="Hutchinson M.I."/>
            <person name="Powell A.J."/>
            <person name="Barry K."/>
            <person name="Miller A.N."/>
            <person name="Grigoriev I.V."/>
            <person name="Debuchy R."/>
            <person name="Gladieux P."/>
            <person name="Thoren M.H."/>
            <person name="Johannesson H."/>
        </authorList>
    </citation>
    <scope>NUCLEOTIDE SEQUENCE</scope>
    <source>
        <strain evidence="1">PSN309</strain>
    </source>
</reference>
<evidence type="ECO:0000313" key="1">
    <source>
        <dbReference type="EMBL" id="KAK4192746.1"/>
    </source>
</evidence>
<proteinExistence type="predicted"/>
<reference evidence="1" key="1">
    <citation type="journal article" date="2023" name="Mol. Phylogenet. Evol.">
        <title>Genome-scale phylogeny and comparative genomics of the fungal order Sordariales.</title>
        <authorList>
            <person name="Hensen N."/>
            <person name="Bonometti L."/>
            <person name="Westerberg I."/>
            <person name="Brannstrom I.O."/>
            <person name="Guillou S."/>
            <person name="Cros-Aarteil S."/>
            <person name="Calhoun S."/>
            <person name="Haridas S."/>
            <person name="Kuo A."/>
            <person name="Mondo S."/>
            <person name="Pangilinan J."/>
            <person name="Riley R."/>
            <person name="LaButti K."/>
            <person name="Andreopoulos B."/>
            <person name="Lipzen A."/>
            <person name="Chen C."/>
            <person name="Yan M."/>
            <person name="Daum C."/>
            <person name="Ng V."/>
            <person name="Clum A."/>
            <person name="Steindorff A."/>
            <person name="Ohm R.A."/>
            <person name="Martin F."/>
            <person name="Silar P."/>
            <person name="Natvig D.O."/>
            <person name="Lalanne C."/>
            <person name="Gautier V."/>
            <person name="Ament-Velasquez S.L."/>
            <person name="Kruys A."/>
            <person name="Hutchinson M.I."/>
            <person name="Powell A.J."/>
            <person name="Barry K."/>
            <person name="Miller A.N."/>
            <person name="Grigoriev I.V."/>
            <person name="Debuchy R."/>
            <person name="Gladieux P."/>
            <person name="Hiltunen Thoren M."/>
            <person name="Johannesson H."/>
        </authorList>
    </citation>
    <scope>NUCLEOTIDE SEQUENCE</scope>
    <source>
        <strain evidence="1">PSN309</strain>
    </source>
</reference>
<dbReference type="Proteomes" id="UP001302126">
    <property type="component" value="Unassembled WGS sequence"/>
</dbReference>
<comment type="caution">
    <text evidence="1">The sequence shown here is derived from an EMBL/GenBank/DDBJ whole genome shotgun (WGS) entry which is preliminary data.</text>
</comment>
<gene>
    <name evidence="1" type="ORF">QBC35DRAFT_201232</name>
</gene>
<dbReference type="AlphaFoldDB" id="A0AAN6X345"/>
<accession>A0AAN6X345</accession>
<dbReference type="EMBL" id="MU864353">
    <property type="protein sequence ID" value="KAK4192746.1"/>
    <property type="molecule type" value="Genomic_DNA"/>
</dbReference>
<organism evidence="1 2">
    <name type="scientific">Podospora australis</name>
    <dbReference type="NCBI Taxonomy" id="1536484"/>
    <lineage>
        <taxon>Eukaryota</taxon>
        <taxon>Fungi</taxon>
        <taxon>Dikarya</taxon>
        <taxon>Ascomycota</taxon>
        <taxon>Pezizomycotina</taxon>
        <taxon>Sordariomycetes</taxon>
        <taxon>Sordariomycetidae</taxon>
        <taxon>Sordariales</taxon>
        <taxon>Podosporaceae</taxon>
        <taxon>Podospora</taxon>
    </lineage>
</organism>
<keyword evidence="2" id="KW-1185">Reference proteome</keyword>
<protein>
    <submittedName>
        <fullName evidence="1">Uncharacterized protein</fullName>
    </submittedName>
</protein>
<name>A0AAN6X345_9PEZI</name>
<sequence>MESKLPFSLVKDNTEQVFAEVASYDRLPVEKIVELWRIYTTTWRKMVDPNAYRQENFWWHVLGSDMKFWSGARLAKLYREVATSIAVAPLCEQASSQGKPGVVVSSFDQDFSKTLRLLELTRSSNNLGRNEKKFSMLLNPSNLQMKIAWCLTSSLHR</sequence>
<evidence type="ECO:0000313" key="2">
    <source>
        <dbReference type="Proteomes" id="UP001302126"/>
    </source>
</evidence>